<dbReference type="AlphaFoldDB" id="A0A9W6JBV5"/>
<dbReference type="EMBL" id="BSFJ01000035">
    <property type="protein sequence ID" value="GLK74152.1"/>
    <property type="molecule type" value="Genomic_DNA"/>
</dbReference>
<dbReference type="GO" id="GO:0016020">
    <property type="term" value="C:membrane"/>
    <property type="evidence" value="ECO:0007669"/>
    <property type="project" value="UniProtKB-SubCell"/>
</dbReference>
<dbReference type="Proteomes" id="UP001143370">
    <property type="component" value="Unassembled WGS sequence"/>
</dbReference>
<dbReference type="PANTHER" id="PTHR43867:SF2">
    <property type="entry name" value="CELLULOSE SYNTHASE CATALYTIC SUBUNIT A [UDP-FORMING]"/>
    <property type="match status" value="1"/>
</dbReference>
<evidence type="ECO:0000256" key="4">
    <source>
        <dbReference type="ARBA" id="ARBA00022692"/>
    </source>
</evidence>
<keyword evidence="5 8" id="KW-1133">Transmembrane helix</keyword>
<evidence type="ECO:0000256" key="8">
    <source>
        <dbReference type="SAM" id="Phobius"/>
    </source>
</evidence>
<feature type="transmembrane region" description="Helical" evidence="8">
    <location>
        <begin position="504"/>
        <end position="526"/>
    </location>
</feature>
<evidence type="ECO:0000313" key="10">
    <source>
        <dbReference type="Proteomes" id="UP001143370"/>
    </source>
</evidence>
<feature type="transmembrane region" description="Helical" evidence="8">
    <location>
        <begin position="546"/>
        <end position="566"/>
    </location>
</feature>
<evidence type="ECO:0000256" key="7">
    <source>
        <dbReference type="SAM" id="MobiDB-lite"/>
    </source>
</evidence>
<dbReference type="InterPro" id="IPR050321">
    <property type="entry name" value="Glycosyltr_2/OpgH_subfam"/>
</dbReference>
<feature type="transmembrane region" description="Helical" evidence="8">
    <location>
        <begin position="578"/>
        <end position="597"/>
    </location>
</feature>
<keyword evidence="2" id="KW-0328">Glycosyltransferase</keyword>
<evidence type="ECO:0000256" key="5">
    <source>
        <dbReference type="ARBA" id="ARBA00022989"/>
    </source>
</evidence>
<dbReference type="GO" id="GO:0016757">
    <property type="term" value="F:glycosyltransferase activity"/>
    <property type="evidence" value="ECO:0007669"/>
    <property type="project" value="UniProtKB-KW"/>
</dbReference>
<proteinExistence type="predicted"/>
<dbReference type="InterPro" id="IPR029044">
    <property type="entry name" value="Nucleotide-diphossugar_trans"/>
</dbReference>
<dbReference type="SUPFAM" id="SSF53448">
    <property type="entry name" value="Nucleotide-diphospho-sugar transferases"/>
    <property type="match status" value="1"/>
</dbReference>
<comment type="subcellular location">
    <subcellularLocation>
        <location evidence="1">Membrane</location>
        <topology evidence="1">Multi-pass membrane protein</topology>
    </subcellularLocation>
</comment>
<dbReference type="Pfam" id="PF13641">
    <property type="entry name" value="Glyco_tranf_2_3"/>
    <property type="match status" value="1"/>
</dbReference>
<feature type="region of interest" description="Disordered" evidence="7">
    <location>
        <begin position="1"/>
        <end position="26"/>
    </location>
</feature>
<evidence type="ECO:0000256" key="3">
    <source>
        <dbReference type="ARBA" id="ARBA00022679"/>
    </source>
</evidence>
<gene>
    <name evidence="9" type="ORF">GCM10017643_42700</name>
</gene>
<organism evidence="9 10">
    <name type="scientific">Ancylobacter dichloromethanicus</name>
    <dbReference type="NCBI Taxonomy" id="518825"/>
    <lineage>
        <taxon>Bacteria</taxon>
        <taxon>Pseudomonadati</taxon>
        <taxon>Pseudomonadota</taxon>
        <taxon>Alphaproteobacteria</taxon>
        <taxon>Hyphomicrobiales</taxon>
        <taxon>Xanthobacteraceae</taxon>
        <taxon>Ancylobacter</taxon>
    </lineage>
</organism>
<name>A0A9W6JBV5_9HYPH</name>
<dbReference type="Gene3D" id="3.90.550.10">
    <property type="entry name" value="Spore Coat Polysaccharide Biosynthesis Protein SpsA, Chain A"/>
    <property type="match status" value="1"/>
</dbReference>
<keyword evidence="3 9" id="KW-0808">Transferase</keyword>
<keyword evidence="4 8" id="KW-0812">Transmembrane</keyword>
<evidence type="ECO:0000256" key="6">
    <source>
        <dbReference type="ARBA" id="ARBA00023136"/>
    </source>
</evidence>
<keyword evidence="6 8" id="KW-0472">Membrane</keyword>
<protein>
    <submittedName>
        <fullName evidence="9">Glycosyl transferase</fullName>
    </submittedName>
</protein>
<feature type="transmembrane region" description="Helical" evidence="8">
    <location>
        <begin position="206"/>
        <end position="229"/>
    </location>
</feature>
<sequence length="647" mass="70067">MTQVVRWRSPSPTDKPRATGVPVEASGAARSLPPALVQYALRRANRLGVGLDEVLIAGGHVAADALAREAARELGIAFQPLDDPQFPTPARRDGQDAVAVLRSGVMRMPEGHLVIAARGLALRRLAATLDGRPALRRRVSLTTPERLAAFIRQRFAAELGWRAAYQLRDRHPRLSAGTLTLSRWAFAIAVLAVAALFLVVNTASFIGSWVLPGLVAIMLVGSATLKLAACTMPPQPPPRPARDDRSLPDYSLIVPLYREARVVPQLIDALDALDYPGEKLQVLFVVEPDDASTAAALALHASRPGFEIIVAPDVGPQTKPKAMNAALPFARGTVVGIYDAEDVPDPLQLRQVCTILMARGNQRIGCVQARLVIDNLADGWITRQFAAEYAAYFDVVLPMLGRCRLPLPLGGTSNHFRRAALDAVGGWDPFNVTEDADLGVRLARAGWDTAVIASATDEEAPSRSGTWMRQRTRWYKGWMQTLLVHARHPLLLARGAGWPGTLTLLFLLGSGTAAALLHPVMVASLLLVPVMEPPASPSLTASLLDAVWACVLLTGLSGAVLSTVLGMRRRRAPGIARVLALMPFYWLMTAAAAWRALFQLVRAPYRWEKTDHGLARTSRRHPRLRPVVRLRGSGAARQRPHPAAASD</sequence>
<reference evidence="9" key="2">
    <citation type="submission" date="2023-01" db="EMBL/GenBank/DDBJ databases">
        <authorList>
            <person name="Sun Q."/>
            <person name="Evtushenko L."/>
        </authorList>
    </citation>
    <scope>NUCLEOTIDE SEQUENCE</scope>
    <source>
        <strain evidence="9">VKM B-2484</strain>
    </source>
</reference>
<dbReference type="RefSeq" id="WP_213368792.1">
    <property type="nucleotide sequence ID" value="NZ_BSFJ01000035.1"/>
</dbReference>
<feature type="transmembrane region" description="Helical" evidence="8">
    <location>
        <begin position="181"/>
        <end position="200"/>
    </location>
</feature>
<comment type="caution">
    <text evidence="9">The sequence shown here is derived from an EMBL/GenBank/DDBJ whole genome shotgun (WGS) entry which is preliminary data.</text>
</comment>
<dbReference type="PANTHER" id="PTHR43867">
    <property type="entry name" value="CELLULOSE SYNTHASE CATALYTIC SUBUNIT A [UDP-FORMING]"/>
    <property type="match status" value="1"/>
</dbReference>
<evidence type="ECO:0000256" key="1">
    <source>
        <dbReference type="ARBA" id="ARBA00004141"/>
    </source>
</evidence>
<keyword evidence="10" id="KW-1185">Reference proteome</keyword>
<evidence type="ECO:0000313" key="9">
    <source>
        <dbReference type="EMBL" id="GLK74152.1"/>
    </source>
</evidence>
<reference evidence="9" key="1">
    <citation type="journal article" date="2014" name="Int. J. Syst. Evol. Microbiol.">
        <title>Complete genome sequence of Corynebacterium casei LMG S-19264T (=DSM 44701T), isolated from a smear-ripened cheese.</title>
        <authorList>
            <consortium name="US DOE Joint Genome Institute (JGI-PGF)"/>
            <person name="Walter F."/>
            <person name="Albersmeier A."/>
            <person name="Kalinowski J."/>
            <person name="Ruckert C."/>
        </authorList>
    </citation>
    <scope>NUCLEOTIDE SEQUENCE</scope>
    <source>
        <strain evidence="9">VKM B-2484</strain>
    </source>
</reference>
<evidence type="ECO:0000256" key="2">
    <source>
        <dbReference type="ARBA" id="ARBA00022676"/>
    </source>
</evidence>
<accession>A0A9W6JBV5</accession>